<feature type="transmembrane region" description="Helical" evidence="1">
    <location>
        <begin position="98"/>
        <end position="117"/>
    </location>
</feature>
<comment type="caution">
    <text evidence="2">The sequence shown here is derived from an EMBL/GenBank/DDBJ whole genome shotgun (WGS) entry which is preliminary data.</text>
</comment>
<gene>
    <name evidence="2" type="ORF">ACFQDI_22675</name>
</gene>
<reference evidence="3" key="1">
    <citation type="journal article" date="2019" name="Int. J. Syst. Evol. Microbiol.">
        <title>The Global Catalogue of Microorganisms (GCM) 10K type strain sequencing project: providing services to taxonomists for standard genome sequencing and annotation.</title>
        <authorList>
            <consortium name="The Broad Institute Genomics Platform"/>
            <consortium name="The Broad Institute Genome Sequencing Center for Infectious Disease"/>
            <person name="Wu L."/>
            <person name="Ma J."/>
        </authorList>
    </citation>
    <scope>NUCLEOTIDE SEQUENCE [LARGE SCALE GENOMIC DNA]</scope>
    <source>
        <strain evidence="3">CGMCC 4.1469</strain>
    </source>
</reference>
<keyword evidence="1" id="KW-0472">Membrane</keyword>
<dbReference type="EMBL" id="JBHSMQ010000012">
    <property type="protein sequence ID" value="MFC5457691.1"/>
    <property type="molecule type" value="Genomic_DNA"/>
</dbReference>
<evidence type="ECO:0000313" key="3">
    <source>
        <dbReference type="Proteomes" id="UP001596052"/>
    </source>
</evidence>
<proteinExistence type="predicted"/>
<keyword evidence="1" id="KW-0812">Transmembrane</keyword>
<evidence type="ECO:0000313" key="2">
    <source>
        <dbReference type="EMBL" id="MFC5457691.1"/>
    </source>
</evidence>
<organism evidence="2 3">
    <name type="scientific">Prosthecobacter fluviatilis</name>
    <dbReference type="NCBI Taxonomy" id="445931"/>
    <lineage>
        <taxon>Bacteria</taxon>
        <taxon>Pseudomonadati</taxon>
        <taxon>Verrucomicrobiota</taxon>
        <taxon>Verrucomicrobiia</taxon>
        <taxon>Verrucomicrobiales</taxon>
        <taxon>Verrucomicrobiaceae</taxon>
        <taxon>Prosthecobacter</taxon>
    </lineage>
</organism>
<keyword evidence="3" id="KW-1185">Reference proteome</keyword>
<feature type="transmembrane region" description="Helical" evidence="1">
    <location>
        <begin position="75"/>
        <end position="92"/>
    </location>
</feature>
<dbReference type="Proteomes" id="UP001596052">
    <property type="component" value="Unassembled WGS sequence"/>
</dbReference>
<name>A0ABW0KXE2_9BACT</name>
<accession>A0ABW0KXE2</accession>
<sequence>MSPIQTLIYEKVRGSGCLNAAELAAFQTFSENWERRLKLDLLDFRWTESVPDHVIQARICGVTTHRLPEVGGSRGAAGLGIACLLSGLLGLSALPGQWAVWLGLCAAGLGVLVLWSARRDPQGRQAYEEARRSYLAERQALLRELPKELRPANRVCLHCTRPIT</sequence>
<keyword evidence="1" id="KW-1133">Transmembrane helix</keyword>
<evidence type="ECO:0000256" key="1">
    <source>
        <dbReference type="SAM" id="Phobius"/>
    </source>
</evidence>
<dbReference type="RefSeq" id="WP_377171276.1">
    <property type="nucleotide sequence ID" value="NZ_JBHSMQ010000012.1"/>
</dbReference>
<protein>
    <submittedName>
        <fullName evidence="2">Uncharacterized protein</fullName>
    </submittedName>
</protein>